<keyword evidence="5" id="KW-1185">Reference proteome</keyword>
<proteinExistence type="predicted"/>
<evidence type="ECO:0000313" key="5">
    <source>
        <dbReference type="Proteomes" id="UP000199701"/>
    </source>
</evidence>
<keyword evidence="4" id="KW-0808">Transferase</keyword>
<dbReference type="InterPro" id="IPR003594">
    <property type="entry name" value="HATPase_dom"/>
</dbReference>
<dbReference type="RefSeq" id="WP_092453289.1">
    <property type="nucleotide sequence ID" value="NZ_FOJI01000006.1"/>
</dbReference>
<evidence type="ECO:0000256" key="1">
    <source>
        <dbReference type="SAM" id="Coils"/>
    </source>
</evidence>
<feature type="coiled-coil region" evidence="1">
    <location>
        <begin position="365"/>
        <end position="392"/>
    </location>
</feature>
<sequence>MLKKVYRNLPFKKQLMLFLTVIGLICGIVIAIVIYFFETNQVKKNSTYLINNTTKQTATMFNSRLEIILNQYNKLGDNLSLWRLVNDRYSSENSAQKYDDIIEIYNKMDEIYSNNGEIMDSIYFENSHGTVVQIYKDMVYDKASADLGSYNLNQNPENYGYIWINNHEDSIFKTKIPRNVITIVQKLKNLKNEEIGTMILNLKSNYFEKLLNQVEISENGYAMLLSEDGYMISDVVDEKFMLTKEEQDLLLQQAQVNTVNTEIKGTNSNQNMFLYYAPLKVNNWYLVSVVPYNDLMSSSRQLAYVLTLIIIIVLVVAIIISAFLATLITRPIEKLSKQVIEFQTNPNVEFEVKSGYELTTLANGLSSLKMSVEKLLDQVRIEQEQKAKLKLLMLQAQIQPHFLYNTLASINQLINLKENSKASKMCEALSKFYRLGLSNGKDIISVKEEIEHIKNYLFIQKYRYEKDFEYSINIAENIMDMNILKLSLQPLVENAIYHGIKNKEDIGMIVISGYKAENTMILEIFDDGCGMTEDELKQIRENANSLSNEVMDSGFGIYNVSSRLKLFFGNEAQLMFDSSKGVYTQVKIIIPLDKLGE</sequence>
<dbReference type="GO" id="GO:0000155">
    <property type="term" value="F:phosphorelay sensor kinase activity"/>
    <property type="evidence" value="ECO:0007669"/>
    <property type="project" value="InterPro"/>
</dbReference>
<dbReference type="PANTHER" id="PTHR34220:SF7">
    <property type="entry name" value="SENSOR HISTIDINE KINASE YPDA"/>
    <property type="match status" value="1"/>
</dbReference>
<dbReference type="InterPro" id="IPR050640">
    <property type="entry name" value="Bact_2-comp_sensor_kinase"/>
</dbReference>
<keyword evidence="2" id="KW-0472">Membrane</keyword>
<dbReference type="SMART" id="SM00387">
    <property type="entry name" value="HATPase_c"/>
    <property type="match status" value="1"/>
</dbReference>
<dbReference type="PANTHER" id="PTHR34220">
    <property type="entry name" value="SENSOR HISTIDINE KINASE YPDA"/>
    <property type="match status" value="1"/>
</dbReference>
<keyword evidence="4" id="KW-0418">Kinase</keyword>
<feature type="transmembrane region" description="Helical" evidence="2">
    <location>
        <begin position="15"/>
        <end position="37"/>
    </location>
</feature>
<dbReference type="InterPro" id="IPR010559">
    <property type="entry name" value="Sig_transdc_His_kin_internal"/>
</dbReference>
<name>A0A1I0PYR8_9FIRM</name>
<dbReference type="SUPFAM" id="SSF55874">
    <property type="entry name" value="ATPase domain of HSP90 chaperone/DNA topoisomerase II/histidine kinase"/>
    <property type="match status" value="1"/>
</dbReference>
<dbReference type="OrthoDB" id="9809348at2"/>
<organism evidence="4 5">
    <name type="scientific">[Clostridium] fimetarium</name>
    <dbReference type="NCBI Taxonomy" id="99656"/>
    <lineage>
        <taxon>Bacteria</taxon>
        <taxon>Bacillati</taxon>
        <taxon>Bacillota</taxon>
        <taxon>Clostridia</taxon>
        <taxon>Lachnospirales</taxon>
        <taxon>Lachnospiraceae</taxon>
    </lineage>
</organism>
<dbReference type="Pfam" id="PF02518">
    <property type="entry name" value="HATPase_c"/>
    <property type="match status" value="1"/>
</dbReference>
<evidence type="ECO:0000256" key="2">
    <source>
        <dbReference type="SAM" id="Phobius"/>
    </source>
</evidence>
<dbReference type="EMBL" id="FOJI01000006">
    <property type="protein sequence ID" value="SEW19577.1"/>
    <property type="molecule type" value="Genomic_DNA"/>
</dbReference>
<keyword evidence="2" id="KW-0812">Transmembrane</keyword>
<keyword evidence="2" id="KW-1133">Transmembrane helix</keyword>
<dbReference type="STRING" id="99656.SAMN05421659_106133"/>
<evidence type="ECO:0000313" key="4">
    <source>
        <dbReference type="EMBL" id="SEW19577.1"/>
    </source>
</evidence>
<accession>A0A1I0PYR8</accession>
<dbReference type="Proteomes" id="UP000199701">
    <property type="component" value="Unassembled WGS sequence"/>
</dbReference>
<dbReference type="Gene3D" id="6.10.340.10">
    <property type="match status" value="1"/>
</dbReference>
<dbReference type="Gene3D" id="3.30.450.20">
    <property type="entry name" value="PAS domain"/>
    <property type="match status" value="2"/>
</dbReference>
<feature type="transmembrane region" description="Helical" evidence="2">
    <location>
        <begin position="302"/>
        <end position="328"/>
    </location>
</feature>
<keyword evidence="1" id="KW-0175">Coiled coil</keyword>
<feature type="domain" description="Histidine kinase/HSP90-like ATPase" evidence="3">
    <location>
        <begin position="483"/>
        <end position="594"/>
    </location>
</feature>
<evidence type="ECO:0000259" key="3">
    <source>
        <dbReference type="SMART" id="SM00387"/>
    </source>
</evidence>
<protein>
    <submittedName>
        <fullName evidence="4">Two-component system, sensor histidine kinase YesM</fullName>
    </submittedName>
</protein>
<dbReference type="GO" id="GO:0016020">
    <property type="term" value="C:membrane"/>
    <property type="evidence" value="ECO:0007669"/>
    <property type="project" value="InterPro"/>
</dbReference>
<dbReference type="InterPro" id="IPR036890">
    <property type="entry name" value="HATPase_C_sf"/>
</dbReference>
<dbReference type="Gene3D" id="3.30.565.10">
    <property type="entry name" value="Histidine kinase-like ATPase, C-terminal domain"/>
    <property type="match status" value="1"/>
</dbReference>
<dbReference type="Pfam" id="PF06580">
    <property type="entry name" value="His_kinase"/>
    <property type="match status" value="1"/>
</dbReference>
<reference evidence="4 5" key="1">
    <citation type="submission" date="2016-10" db="EMBL/GenBank/DDBJ databases">
        <authorList>
            <person name="de Groot N.N."/>
        </authorList>
    </citation>
    <scope>NUCLEOTIDE SEQUENCE [LARGE SCALE GENOMIC DNA]</scope>
    <source>
        <strain evidence="4 5">DSM 9179</strain>
    </source>
</reference>
<dbReference type="CDD" id="cd12912">
    <property type="entry name" value="PDC2_MCP_like"/>
    <property type="match status" value="1"/>
</dbReference>
<gene>
    <name evidence="4" type="ORF">SAMN05421659_106133</name>
</gene>
<dbReference type="AlphaFoldDB" id="A0A1I0PYR8"/>